<dbReference type="RefSeq" id="WP_323298109.1">
    <property type="nucleotide sequence ID" value="NZ_JAYFUM010000022.1"/>
</dbReference>
<protein>
    <submittedName>
        <fullName evidence="2">GNAT family protein</fullName>
        <ecNumber evidence="2">2.-.-.-</ecNumber>
    </submittedName>
</protein>
<organism evidence="2 3">
    <name type="scientific">Arcicella rigui</name>
    <dbReference type="NCBI Taxonomy" id="797020"/>
    <lineage>
        <taxon>Bacteria</taxon>
        <taxon>Pseudomonadati</taxon>
        <taxon>Bacteroidota</taxon>
        <taxon>Cytophagia</taxon>
        <taxon>Cytophagales</taxon>
        <taxon>Flectobacillaceae</taxon>
        <taxon>Arcicella</taxon>
    </lineage>
</organism>
<reference evidence="2 3" key="1">
    <citation type="submission" date="2023-12" db="EMBL/GenBank/DDBJ databases">
        <title>Novel species of the genus Arcicella isolated from rivers.</title>
        <authorList>
            <person name="Lu H."/>
        </authorList>
    </citation>
    <scope>NUCLEOTIDE SEQUENCE [LARGE SCALE GENOMIC DNA]</scope>
    <source>
        <strain evidence="2 3">KCTC 23307</strain>
    </source>
</reference>
<dbReference type="GO" id="GO:0016740">
    <property type="term" value="F:transferase activity"/>
    <property type="evidence" value="ECO:0007669"/>
    <property type="project" value="UniProtKB-KW"/>
</dbReference>
<dbReference type="Pfam" id="PF13302">
    <property type="entry name" value="Acetyltransf_3"/>
    <property type="match status" value="1"/>
</dbReference>
<dbReference type="SUPFAM" id="SSF55729">
    <property type="entry name" value="Acyl-CoA N-acyltransferases (Nat)"/>
    <property type="match status" value="1"/>
</dbReference>
<dbReference type="Gene3D" id="3.40.630.30">
    <property type="match status" value="1"/>
</dbReference>
<proteinExistence type="predicted"/>
<dbReference type="EMBL" id="JAYFUM010000022">
    <property type="protein sequence ID" value="MEA5140953.1"/>
    <property type="molecule type" value="Genomic_DNA"/>
</dbReference>
<evidence type="ECO:0000313" key="2">
    <source>
        <dbReference type="EMBL" id="MEA5140953.1"/>
    </source>
</evidence>
<dbReference type="InterPro" id="IPR016181">
    <property type="entry name" value="Acyl_CoA_acyltransferase"/>
</dbReference>
<keyword evidence="3" id="KW-1185">Reference proteome</keyword>
<dbReference type="EC" id="2.-.-.-" evidence="2"/>
<dbReference type="Proteomes" id="UP001302949">
    <property type="component" value="Unassembled WGS sequence"/>
</dbReference>
<evidence type="ECO:0000259" key="1">
    <source>
        <dbReference type="PROSITE" id="PS51186"/>
    </source>
</evidence>
<dbReference type="PANTHER" id="PTHR43328:SF1">
    <property type="entry name" value="N-ACETYLTRANSFERASE DOMAIN-CONTAINING PROTEIN"/>
    <property type="match status" value="1"/>
</dbReference>
<dbReference type="PROSITE" id="PS51186">
    <property type="entry name" value="GNAT"/>
    <property type="match status" value="1"/>
</dbReference>
<dbReference type="InterPro" id="IPR000182">
    <property type="entry name" value="GNAT_dom"/>
</dbReference>
<comment type="caution">
    <text evidence="2">The sequence shown here is derived from an EMBL/GenBank/DDBJ whole genome shotgun (WGS) entry which is preliminary data.</text>
</comment>
<gene>
    <name evidence="2" type="ORF">VB248_17510</name>
</gene>
<sequence>MNTPNKYIYQSTAFALRSFQEGDEMALVKHANNIKIFNNVRDVFPHPYTLDDAVWWVDANKNSQAPFNTLAIEIEGEVVGGIGIVLGNDIYRSSAEIGYWLGESHWGKGIMSAVVKVMTDYVFQHFPDIVRLWAGIFEYNKASMRVVEKAGYHLESIQKKACIKNGQVIDAYLYVCFRAD</sequence>
<feature type="domain" description="N-acetyltransferase" evidence="1">
    <location>
        <begin position="23"/>
        <end position="179"/>
    </location>
</feature>
<accession>A0ABU5QEA5</accession>
<evidence type="ECO:0000313" key="3">
    <source>
        <dbReference type="Proteomes" id="UP001302949"/>
    </source>
</evidence>
<dbReference type="PANTHER" id="PTHR43328">
    <property type="entry name" value="ACETYLTRANSFERASE-RELATED"/>
    <property type="match status" value="1"/>
</dbReference>
<keyword evidence="2" id="KW-0808">Transferase</keyword>
<name>A0ABU5QEA5_9BACT</name>